<gene>
    <name evidence="5" type="primary">sepF</name>
    <name evidence="6" type="ORF">ucyna2_00466</name>
</gene>
<comment type="similarity">
    <text evidence="5">Belongs to the SepF family.</text>
</comment>
<evidence type="ECO:0000313" key="6">
    <source>
        <dbReference type="EMBL" id="KFF41594.1"/>
    </source>
</evidence>
<name>A0A086CHD0_9CHRO</name>
<dbReference type="GO" id="GO:0005737">
    <property type="term" value="C:cytoplasm"/>
    <property type="evidence" value="ECO:0007669"/>
    <property type="project" value="UniProtKB-SubCell"/>
</dbReference>
<dbReference type="Gene3D" id="3.30.110.150">
    <property type="entry name" value="SepF-like protein"/>
    <property type="match status" value="1"/>
</dbReference>
<reference evidence="6 7" key="1">
    <citation type="submission" date="2014-08" db="EMBL/GenBank/DDBJ databases">
        <title>Comparative genomics reveals surprising divergence of two closely related strains of uncultivated UCYN-A cyanobacteria.</title>
        <authorList>
            <person name="Bombar D."/>
            <person name="Heller P."/>
            <person name="Sanchez-Baracaldo P."/>
            <person name="Carter B.J."/>
            <person name="Zert J.P."/>
        </authorList>
    </citation>
    <scope>NUCLEOTIDE SEQUENCE [LARGE SCALE GENOMIC DNA]</scope>
</reference>
<dbReference type="EMBL" id="JPSP01000004">
    <property type="protein sequence ID" value="KFF41594.1"/>
    <property type="molecule type" value="Genomic_DNA"/>
</dbReference>
<dbReference type="PANTHER" id="PTHR35798:SF1">
    <property type="entry name" value="CELL DIVISION PROTEIN SEPF"/>
    <property type="match status" value="1"/>
</dbReference>
<organism evidence="6 7">
    <name type="scientific">Candidatus Atelocyanobacterium thalassa isolate SIO64986</name>
    <dbReference type="NCBI Taxonomy" id="1527444"/>
    <lineage>
        <taxon>Bacteria</taxon>
        <taxon>Bacillati</taxon>
        <taxon>Cyanobacteriota</taxon>
        <taxon>Cyanophyceae</taxon>
        <taxon>Oscillatoriophycideae</taxon>
        <taxon>Chroococcales</taxon>
        <taxon>Aphanothecaceae</taxon>
        <taxon>Candidatus Atelocyanobacterium</taxon>
        <taxon>Candidatus Atelocyanobacterium thalassae</taxon>
    </lineage>
</organism>
<dbReference type="Proteomes" id="UP000028922">
    <property type="component" value="Unassembled WGS sequence"/>
</dbReference>
<dbReference type="PANTHER" id="PTHR35798">
    <property type="entry name" value="CELL DIVISION PROTEIN SEPF"/>
    <property type="match status" value="1"/>
</dbReference>
<dbReference type="AlphaFoldDB" id="A0A086CHD0"/>
<comment type="caution">
    <text evidence="6">The sequence shown here is derived from an EMBL/GenBank/DDBJ whole genome shotgun (WGS) entry which is preliminary data.</text>
</comment>
<keyword evidence="3 5" id="KW-0131">Cell cycle</keyword>
<dbReference type="STRING" id="1527444.ucyna2_00466"/>
<dbReference type="PATRIC" id="fig|1527444.3.peg.448"/>
<dbReference type="InterPro" id="IPR007561">
    <property type="entry name" value="Cell_div_SepF/SepF-rel"/>
</dbReference>
<protein>
    <recommendedName>
        <fullName evidence="5">Cell division protein SepF</fullName>
    </recommendedName>
</protein>
<dbReference type="eggNOG" id="COG1799">
    <property type="taxonomic scope" value="Bacteria"/>
</dbReference>
<comment type="function">
    <text evidence="4 5">Cell division protein that is part of the divisome complex and is recruited early to the Z-ring. Probably stimulates Z-ring formation, perhaps through the cross-linking of FtsZ protofilaments. Its function overlaps with FtsA.</text>
</comment>
<keyword evidence="5" id="KW-0963">Cytoplasm</keyword>
<evidence type="ECO:0000256" key="1">
    <source>
        <dbReference type="ARBA" id="ARBA00022618"/>
    </source>
</evidence>
<dbReference type="InterPro" id="IPR023052">
    <property type="entry name" value="Cell_div_SepF"/>
</dbReference>
<accession>A0A086CHD0</accession>
<comment type="subunit">
    <text evidence="5">Homodimer. Interacts with FtsZ.</text>
</comment>
<evidence type="ECO:0000313" key="7">
    <source>
        <dbReference type="Proteomes" id="UP000028922"/>
    </source>
</evidence>
<dbReference type="GO" id="GO:0000917">
    <property type="term" value="P:division septum assembly"/>
    <property type="evidence" value="ECO:0007669"/>
    <property type="project" value="UniProtKB-KW"/>
</dbReference>
<evidence type="ECO:0000256" key="4">
    <source>
        <dbReference type="ARBA" id="ARBA00044936"/>
    </source>
</evidence>
<dbReference type="HAMAP" id="MF_01197">
    <property type="entry name" value="SepF"/>
    <property type="match status" value="1"/>
</dbReference>
<evidence type="ECO:0000256" key="2">
    <source>
        <dbReference type="ARBA" id="ARBA00023210"/>
    </source>
</evidence>
<dbReference type="GO" id="GO:0043093">
    <property type="term" value="P:FtsZ-dependent cytokinesis"/>
    <property type="evidence" value="ECO:0007669"/>
    <property type="project" value="UniProtKB-UniRule"/>
</dbReference>
<keyword evidence="1 5" id="KW-0132">Cell division</keyword>
<evidence type="ECO:0000256" key="3">
    <source>
        <dbReference type="ARBA" id="ARBA00023306"/>
    </source>
</evidence>
<comment type="subcellular location">
    <subcellularLocation>
        <location evidence="5">Cytoplasm</location>
    </subcellularLocation>
    <text evidence="5">Localizes to the division site, in a FtsZ-dependent manner.</text>
</comment>
<dbReference type="Pfam" id="PF04472">
    <property type="entry name" value="SepF"/>
    <property type="match status" value="1"/>
</dbReference>
<sequence length="177" mass="20305">MILERLKRWSMAECFDDDSDYMEVNENSNLELKESDKKDISSENELHPWLKSKESRVNAKKNFQNHQDNVVSMPRINNIAEVVVVEPKSFDEMPKVIQVLREQKSVVLNLNSMESEEGQRAVDFVAGGTYAIEGYQERIGESIFLFTPNCFKVSNFADDMNNEVEVKNVLSSTSNSQ</sequence>
<keyword evidence="2 5" id="KW-0717">Septation</keyword>
<dbReference type="InterPro" id="IPR038594">
    <property type="entry name" value="SepF-like_sf"/>
</dbReference>
<evidence type="ECO:0000256" key="5">
    <source>
        <dbReference type="HAMAP-Rule" id="MF_01197"/>
    </source>
</evidence>
<proteinExistence type="inferred from homology"/>